<dbReference type="Gene3D" id="3.90.180.10">
    <property type="entry name" value="Medium-chain alcohol dehydrogenases, catalytic domain"/>
    <property type="match status" value="1"/>
</dbReference>
<evidence type="ECO:0000313" key="1">
    <source>
        <dbReference type="EMBL" id="QMV40058.1"/>
    </source>
</evidence>
<evidence type="ECO:0000313" key="2">
    <source>
        <dbReference type="Proteomes" id="UP000515679"/>
    </source>
</evidence>
<reference evidence="1 2" key="1">
    <citation type="submission" date="2019-07" db="EMBL/GenBank/DDBJ databases">
        <authorList>
            <person name="Kim J.K."/>
            <person name="Cheong H.-M."/>
            <person name="Choi Y."/>
            <person name="Hwang K.J."/>
            <person name="Lee S."/>
            <person name="Choi C."/>
        </authorList>
    </citation>
    <scope>NUCLEOTIDE SEQUENCE [LARGE SCALE GENOMIC DNA]</scope>
    <source>
        <strain evidence="1 2">KS 22</strain>
    </source>
</reference>
<dbReference type="SUPFAM" id="SSF50129">
    <property type="entry name" value="GroES-like"/>
    <property type="match status" value="1"/>
</dbReference>
<protein>
    <submittedName>
        <fullName evidence="1">Uncharacterized protein</fullName>
    </submittedName>
</protein>
<gene>
    <name evidence="1" type="ORF">FPL14_01725</name>
</gene>
<dbReference type="KEGG" id="cchl:FPL14_01725"/>
<dbReference type="AlphaFoldDB" id="A0A7G5BSX4"/>
<keyword evidence="2" id="KW-1185">Reference proteome</keyword>
<organism evidence="1 2">
    <name type="scientific">Cohnella cholangitidis</name>
    <dbReference type="NCBI Taxonomy" id="2598458"/>
    <lineage>
        <taxon>Bacteria</taxon>
        <taxon>Bacillati</taxon>
        <taxon>Bacillota</taxon>
        <taxon>Bacilli</taxon>
        <taxon>Bacillales</taxon>
        <taxon>Paenibacillaceae</taxon>
        <taxon>Cohnella</taxon>
    </lineage>
</organism>
<name>A0A7G5BSX4_9BACL</name>
<sequence>MKATSLNAPDWRLLRGKPMMMRLSSGIFRPKHIIKGTDVSGIVSEMGKGVTRFNKVSDDAGFGAFADYVSV</sequence>
<dbReference type="Proteomes" id="UP000515679">
    <property type="component" value="Chromosome"/>
</dbReference>
<dbReference type="RefSeq" id="WP_182301393.1">
    <property type="nucleotide sequence ID" value="NZ_CP041969.1"/>
</dbReference>
<proteinExistence type="predicted"/>
<accession>A0A7G5BSX4</accession>
<dbReference type="EMBL" id="CP041969">
    <property type="protein sequence ID" value="QMV40058.1"/>
    <property type="molecule type" value="Genomic_DNA"/>
</dbReference>
<dbReference type="InterPro" id="IPR011032">
    <property type="entry name" value="GroES-like_sf"/>
</dbReference>